<sequence>MTNGYACGVIRHKWPVQNWSNEGNCFANFTVSNSSPVLNQRHLFLHRTIQGCAISLRFLNDLCRPFF</sequence>
<dbReference type="EMBL" id="GBXM01005621">
    <property type="protein sequence ID" value="JAI02957.1"/>
    <property type="molecule type" value="Transcribed_RNA"/>
</dbReference>
<protein>
    <submittedName>
        <fullName evidence="1">Uncharacterized protein</fullName>
    </submittedName>
</protein>
<evidence type="ECO:0000313" key="1">
    <source>
        <dbReference type="EMBL" id="JAI02957.1"/>
    </source>
</evidence>
<proteinExistence type="predicted"/>
<organism evidence="1">
    <name type="scientific">Anguilla anguilla</name>
    <name type="common">European freshwater eel</name>
    <name type="synonym">Muraena anguilla</name>
    <dbReference type="NCBI Taxonomy" id="7936"/>
    <lineage>
        <taxon>Eukaryota</taxon>
        <taxon>Metazoa</taxon>
        <taxon>Chordata</taxon>
        <taxon>Craniata</taxon>
        <taxon>Vertebrata</taxon>
        <taxon>Euteleostomi</taxon>
        <taxon>Actinopterygii</taxon>
        <taxon>Neopterygii</taxon>
        <taxon>Teleostei</taxon>
        <taxon>Anguilliformes</taxon>
        <taxon>Anguillidae</taxon>
        <taxon>Anguilla</taxon>
    </lineage>
</organism>
<dbReference type="AlphaFoldDB" id="A0A0E9XKJ8"/>
<reference evidence="1" key="1">
    <citation type="submission" date="2014-11" db="EMBL/GenBank/DDBJ databases">
        <authorList>
            <person name="Amaro Gonzalez C."/>
        </authorList>
    </citation>
    <scope>NUCLEOTIDE SEQUENCE</scope>
</reference>
<reference evidence="1" key="2">
    <citation type="journal article" date="2015" name="Fish Shellfish Immunol.">
        <title>Early steps in the European eel (Anguilla anguilla)-Vibrio vulnificus interaction in the gills: Role of the RtxA13 toxin.</title>
        <authorList>
            <person name="Callol A."/>
            <person name="Pajuelo D."/>
            <person name="Ebbesson L."/>
            <person name="Teles M."/>
            <person name="MacKenzie S."/>
            <person name="Amaro C."/>
        </authorList>
    </citation>
    <scope>NUCLEOTIDE SEQUENCE</scope>
</reference>
<name>A0A0E9XKJ8_ANGAN</name>
<accession>A0A0E9XKJ8</accession>